<evidence type="ECO:0000256" key="3">
    <source>
        <dbReference type="ARBA" id="ARBA00022692"/>
    </source>
</evidence>
<evidence type="ECO:0000313" key="9">
    <source>
        <dbReference type="RefSeq" id="XP_027090589.1"/>
    </source>
</evidence>
<dbReference type="InterPro" id="IPR009542">
    <property type="entry name" value="Spc1/SPCS1"/>
</dbReference>
<dbReference type="GO" id="GO:0048658">
    <property type="term" value="P:anther wall tapetum development"/>
    <property type="evidence" value="ECO:0007669"/>
    <property type="project" value="InterPro"/>
</dbReference>
<dbReference type="PANTHER" id="PTHR38354">
    <property type="entry name" value="SIGNAL PEPTIDASE COMPLEX-LIKE PROTEIN DTM1"/>
    <property type="match status" value="1"/>
</dbReference>
<comment type="similarity">
    <text evidence="2">Belongs to the SPCS1 family.</text>
</comment>
<dbReference type="AlphaFoldDB" id="A0A6P6UJ82"/>
<accession>A0A6P6UJ82</accession>
<feature type="transmembrane region" description="Helical" evidence="7">
    <location>
        <begin position="32"/>
        <end position="50"/>
    </location>
</feature>
<gene>
    <name evidence="9" type="primary">LOC113711634</name>
</gene>
<feature type="transmembrane region" description="Helical" evidence="7">
    <location>
        <begin position="91"/>
        <end position="109"/>
    </location>
</feature>
<keyword evidence="8" id="KW-1185">Reference proteome</keyword>
<reference evidence="8" key="1">
    <citation type="journal article" date="2025" name="Foods">
        <title>Unveiling the Microbial Signatures of Arabica Coffee Cherries: Insights into Ripeness Specific Diversity, Functional Traits, and Implications for Quality and Safety.</title>
        <authorList>
            <consortium name="RefSeq"/>
            <person name="Tenea G.N."/>
            <person name="Cifuentes V."/>
            <person name="Reyes P."/>
            <person name="Cevallos-Vallejos M."/>
        </authorList>
    </citation>
    <scope>NUCLEOTIDE SEQUENCE [LARGE SCALE GENOMIC DNA]</scope>
</reference>
<keyword evidence="5 7" id="KW-1133">Transmembrane helix</keyword>
<comment type="subcellular location">
    <subcellularLocation>
        <location evidence="1">Endoplasmic reticulum membrane</location>
        <topology evidence="1">Multi-pass membrane protein</topology>
    </subcellularLocation>
</comment>
<evidence type="ECO:0000256" key="1">
    <source>
        <dbReference type="ARBA" id="ARBA00004477"/>
    </source>
</evidence>
<evidence type="ECO:0000256" key="7">
    <source>
        <dbReference type="SAM" id="Phobius"/>
    </source>
</evidence>
<evidence type="ECO:0000313" key="8">
    <source>
        <dbReference type="Proteomes" id="UP001652660"/>
    </source>
</evidence>
<dbReference type="OrthoDB" id="1861824at2759"/>
<organism evidence="8 9">
    <name type="scientific">Coffea arabica</name>
    <name type="common">Arabian coffee</name>
    <dbReference type="NCBI Taxonomy" id="13443"/>
    <lineage>
        <taxon>Eukaryota</taxon>
        <taxon>Viridiplantae</taxon>
        <taxon>Streptophyta</taxon>
        <taxon>Embryophyta</taxon>
        <taxon>Tracheophyta</taxon>
        <taxon>Spermatophyta</taxon>
        <taxon>Magnoliopsida</taxon>
        <taxon>eudicotyledons</taxon>
        <taxon>Gunneridae</taxon>
        <taxon>Pentapetalae</taxon>
        <taxon>asterids</taxon>
        <taxon>lamiids</taxon>
        <taxon>Gentianales</taxon>
        <taxon>Rubiaceae</taxon>
        <taxon>Ixoroideae</taxon>
        <taxon>Gardenieae complex</taxon>
        <taxon>Bertiereae - Coffeeae clade</taxon>
        <taxon>Coffeeae</taxon>
        <taxon>Coffea</taxon>
    </lineage>
</organism>
<evidence type="ECO:0000256" key="4">
    <source>
        <dbReference type="ARBA" id="ARBA00022824"/>
    </source>
</evidence>
<sequence>MVNDAVFRSALAWLAAMVLLVGLCTQSFKKMLVTYILGMFAISGVLLPDWEFFDRRFSQWRTPLTVDEKRTPRSAHTQATPTRFRIHPIRVAIYTIVYGFGFYKWWMFVST</sequence>
<dbReference type="PANTHER" id="PTHR38354:SF2">
    <property type="entry name" value="SIGNAL PEPTIDASE COMPLEX-LIKE PROTEIN DTM1"/>
    <property type="match status" value="1"/>
</dbReference>
<dbReference type="GO" id="GO:0005787">
    <property type="term" value="C:signal peptidase complex"/>
    <property type="evidence" value="ECO:0007669"/>
    <property type="project" value="InterPro"/>
</dbReference>
<dbReference type="Pfam" id="PF06645">
    <property type="entry name" value="SPC12"/>
    <property type="match status" value="1"/>
</dbReference>
<dbReference type="Proteomes" id="UP001652660">
    <property type="component" value="Chromosome 10e"/>
</dbReference>
<dbReference type="GO" id="GO:0006465">
    <property type="term" value="P:signal peptide processing"/>
    <property type="evidence" value="ECO:0007669"/>
    <property type="project" value="InterPro"/>
</dbReference>
<dbReference type="InterPro" id="IPR039955">
    <property type="entry name" value="DTM1"/>
</dbReference>
<feature type="transmembrane region" description="Helical" evidence="7">
    <location>
        <begin position="6"/>
        <end position="25"/>
    </location>
</feature>
<keyword evidence="6 7" id="KW-0472">Membrane</keyword>
<evidence type="ECO:0000256" key="6">
    <source>
        <dbReference type="ARBA" id="ARBA00023136"/>
    </source>
</evidence>
<keyword evidence="3 7" id="KW-0812">Transmembrane</keyword>
<keyword evidence="4" id="KW-0256">Endoplasmic reticulum</keyword>
<dbReference type="RefSeq" id="XP_027090589.1">
    <property type="nucleotide sequence ID" value="XM_027234788.2"/>
</dbReference>
<evidence type="ECO:0000256" key="2">
    <source>
        <dbReference type="ARBA" id="ARBA00005245"/>
    </source>
</evidence>
<dbReference type="GeneID" id="113711634"/>
<proteinExistence type="inferred from homology"/>
<reference evidence="9" key="2">
    <citation type="submission" date="2025-08" db="UniProtKB">
        <authorList>
            <consortium name="RefSeq"/>
        </authorList>
    </citation>
    <scope>IDENTIFICATION</scope>
    <source>
        <tissue evidence="9">Leaves</tissue>
    </source>
</reference>
<protein>
    <submittedName>
        <fullName evidence="9">Signal peptidase complex-like protein DTM1</fullName>
    </submittedName>
</protein>
<name>A0A6P6UJ82_COFAR</name>
<evidence type="ECO:0000256" key="5">
    <source>
        <dbReference type="ARBA" id="ARBA00022989"/>
    </source>
</evidence>